<name>A0A841HFF7_9GAMM</name>
<dbReference type="GO" id="GO:0032259">
    <property type="term" value="P:methylation"/>
    <property type="evidence" value="ECO:0007669"/>
    <property type="project" value="UniProtKB-KW"/>
</dbReference>
<dbReference type="Pfam" id="PF08241">
    <property type="entry name" value="Methyltransf_11"/>
    <property type="match status" value="1"/>
</dbReference>
<dbReference type="Gene3D" id="3.40.50.150">
    <property type="entry name" value="Vaccinia Virus protein VP39"/>
    <property type="match status" value="1"/>
</dbReference>
<dbReference type="SUPFAM" id="SSF53335">
    <property type="entry name" value="S-adenosyl-L-methionine-dependent methyltransferases"/>
    <property type="match status" value="1"/>
</dbReference>
<dbReference type="RefSeq" id="WP_184329397.1">
    <property type="nucleotide sequence ID" value="NZ_JACHHZ010000001.1"/>
</dbReference>
<sequence>MTDFAEVTELAGDDVSGEQVQRVCTRYAWALPFCRSKDVVEVACGTGPGLGLLRGVAKSLVAGDISETILGRARAHYRDAIDLRTLDAQALPFEDASVDVVIIFEALYYLPRPELFFAECRRVLRPGGHVLISNANKDLSDFNPSPHSHVYHGVVELREAFAQHGFSASFFGDVPMQSVSWRQKLLRPVKRAVVALNLMPKSMAGKKLLKKLVFGSMSPFPAEITPAMLPTALTLAPLDPARPDQVHKVILCAARKS</sequence>
<accession>A0A841HFF7</accession>
<evidence type="ECO:0000256" key="3">
    <source>
        <dbReference type="ARBA" id="ARBA00022679"/>
    </source>
</evidence>
<organism evidence="5 6">
    <name type="scientific">Povalibacter uvarum</name>
    <dbReference type="NCBI Taxonomy" id="732238"/>
    <lineage>
        <taxon>Bacteria</taxon>
        <taxon>Pseudomonadati</taxon>
        <taxon>Pseudomonadota</taxon>
        <taxon>Gammaproteobacteria</taxon>
        <taxon>Steroidobacterales</taxon>
        <taxon>Steroidobacteraceae</taxon>
        <taxon>Povalibacter</taxon>
    </lineage>
</organism>
<evidence type="ECO:0000256" key="1">
    <source>
        <dbReference type="ARBA" id="ARBA00008361"/>
    </source>
</evidence>
<dbReference type="InterPro" id="IPR029063">
    <property type="entry name" value="SAM-dependent_MTases_sf"/>
</dbReference>
<dbReference type="InterPro" id="IPR013216">
    <property type="entry name" value="Methyltransf_11"/>
</dbReference>
<comment type="similarity">
    <text evidence="1">Belongs to the methyltransferase superfamily.</text>
</comment>
<dbReference type="PANTHER" id="PTHR44942:SF4">
    <property type="entry name" value="METHYLTRANSFERASE TYPE 11 DOMAIN-CONTAINING PROTEIN"/>
    <property type="match status" value="1"/>
</dbReference>
<protein>
    <submittedName>
        <fullName evidence="5">SAM-dependent methyltransferase</fullName>
    </submittedName>
</protein>
<dbReference type="AlphaFoldDB" id="A0A841HFF7"/>
<keyword evidence="2 5" id="KW-0489">Methyltransferase</keyword>
<keyword evidence="3 5" id="KW-0808">Transferase</keyword>
<dbReference type="PANTHER" id="PTHR44942">
    <property type="entry name" value="METHYLTRANSF_11 DOMAIN-CONTAINING PROTEIN"/>
    <property type="match status" value="1"/>
</dbReference>
<proteinExistence type="inferred from homology"/>
<feature type="domain" description="Methyltransferase type 11" evidence="4">
    <location>
        <begin position="41"/>
        <end position="132"/>
    </location>
</feature>
<dbReference type="CDD" id="cd02440">
    <property type="entry name" value="AdoMet_MTases"/>
    <property type="match status" value="1"/>
</dbReference>
<dbReference type="GO" id="GO:0008757">
    <property type="term" value="F:S-adenosylmethionine-dependent methyltransferase activity"/>
    <property type="evidence" value="ECO:0007669"/>
    <property type="project" value="InterPro"/>
</dbReference>
<evidence type="ECO:0000256" key="2">
    <source>
        <dbReference type="ARBA" id="ARBA00022603"/>
    </source>
</evidence>
<evidence type="ECO:0000313" key="6">
    <source>
        <dbReference type="Proteomes" id="UP000588068"/>
    </source>
</evidence>
<gene>
    <name evidence="5" type="ORF">HNQ60_000453</name>
</gene>
<evidence type="ECO:0000259" key="4">
    <source>
        <dbReference type="Pfam" id="PF08241"/>
    </source>
</evidence>
<dbReference type="InterPro" id="IPR051052">
    <property type="entry name" value="Diverse_substrate_MTase"/>
</dbReference>
<dbReference type="Proteomes" id="UP000588068">
    <property type="component" value="Unassembled WGS sequence"/>
</dbReference>
<comment type="caution">
    <text evidence="5">The sequence shown here is derived from an EMBL/GenBank/DDBJ whole genome shotgun (WGS) entry which is preliminary data.</text>
</comment>
<keyword evidence="6" id="KW-1185">Reference proteome</keyword>
<dbReference type="EMBL" id="JACHHZ010000001">
    <property type="protein sequence ID" value="MBB6091607.1"/>
    <property type="molecule type" value="Genomic_DNA"/>
</dbReference>
<evidence type="ECO:0000313" key="5">
    <source>
        <dbReference type="EMBL" id="MBB6091607.1"/>
    </source>
</evidence>
<reference evidence="5 6" key="1">
    <citation type="submission" date="2020-08" db="EMBL/GenBank/DDBJ databases">
        <title>Genomic Encyclopedia of Type Strains, Phase IV (KMG-IV): sequencing the most valuable type-strain genomes for metagenomic binning, comparative biology and taxonomic classification.</title>
        <authorList>
            <person name="Goeker M."/>
        </authorList>
    </citation>
    <scope>NUCLEOTIDE SEQUENCE [LARGE SCALE GENOMIC DNA]</scope>
    <source>
        <strain evidence="5 6">DSM 26723</strain>
    </source>
</reference>